<sequence>MSFITTHLEIAKDSVSNAEHEVKIVMSELLKRKTGDSKNLAILQDAYKMLQEVYHLLGIVQDNV</sequence>
<reference evidence="1" key="1">
    <citation type="journal article" date="2020" name="Nature">
        <title>Giant virus diversity and host interactions through global metagenomics.</title>
        <authorList>
            <person name="Schulz F."/>
            <person name="Roux S."/>
            <person name="Paez-Espino D."/>
            <person name="Jungbluth S."/>
            <person name="Walsh D.A."/>
            <person name="Denef V.J."/>
            <person name="McMahon K.D."/>
            <person name="Konstantinidis K.T."/>
            <person name="Eloe-Fadrosh E.A."/>
            <person name="Kyrpides N.C."/>
            <person name="Woyke T."/>
        </authorList>
    </citation>
    <scope>NUCLEOTIDE SEQUENCE</scope>
    <source>
        <strain evidence="1">GVMAG-M-3300023174-60</strain>
    </source>
</reference>
<protein>
    <submittedName>
        <fullName evidence="1">Uncharacterized protein</fullName>
    </submittedName>
</protein>
<dbReference type="AlphaFoldDB" id="A0A6C0DUY8"/>
<organism evidence="1">
    <name type="scientific">viral metagenome</name>
    <dbReference type="NCBI Taxonomy" id="1070528"/>
    <lineage>
        <taxon>unclassified sequences</taxon>
        <taxon>metagenomes</taxon>
        <taxon>organismal metagenomes</taxon>
    </lineage>
</organism>
<accession>A0A6C0DUY8</accession>
<evidence type="ECO:0000313" key="1">
    <source>
        <dbReference type="EMBL" id="QHT20083.1"/>
    </source>
</evidence>
<dbReference type="EMBL" id="MN739677">
    <property type="protein sequence ID" value="QHT20083.1"/>
    <property type="molecule type" value="Genomic_DNA"/>
</dbReference>
<proteinExistence type="predicted"/>
<name>A0A6C0DUY8_9ZZZZ</name>